<reference evidence="5 6" key="1">
    <citation type="submission" date="2021-04" db="EMBL/GenBank/DDBJ databases">
        <title>Paenibacillus sp. DLE-14 whole genome sequence.</title>
        <authorList>
            <person name="Ham Y.J."/>
        </authorList>
    </citation>
    <scope>NUCLEOTIDE SEQUENCE [LARGE SCALE GENOMIC DNA]</scope>
    <source>
        <strain evidence="5 6">DLE-14</strain>
    </source>
</reference>
<dbReference type="GO" id="GO:0003677">
    <property type="term" value="F:DNA binding"/>
    <property type="evidence" value="ECO:0007669"/>
    <property type="project" value="UniProtKB-KW"/>
</dbReference>
<dbReference type="Pfam" id="PF00356">
    <property type="entry name" value="LacI"/>
    <property type="match status" value="1"/>
</dbReference>
<dbReference type="PANTHER" id="PTHR30146:SF109">
    <property type="entry name" value="HTH-TYPE TRANSCRIPTIONAL REGULATOR GALS"/>
    <property type="match status" value="1"/>
</dbReference>
<protein>
    <submittedName>
        <fullName evidence="5">LacI family DNA-binding transcriptional regulator</fullName>
    </submittedName>
</protein>
<dbReference type="Pfam" id="PF13377">
    <property type="entry name" value="Peripla_BP_3"/>
    <property type="match status" value="1"/>
</dbReference>
<keyword evidence="2 5" id="KW-0238">DNA-binding</keyword>
<dbReference type="CDD" id="cd01392">
    <property type="entry name" value="HTH_LacI"/>
    <property type="match status" value="1"/>
</dbReference>
<evidence type="ECO:0000256" key="2">
    <source>
        <dbReference type="ARBA" id="ARBA00023125"/>
    </source>
</evidence>
<dbReference type="RefSeq" id="WP_210662732.1">
    <property type="nucleotide sequence ID" value="NZ_JAGKSP010000013.1"/>
</dbReference>
<dbReference type="InterPro" id="IPR000843">
    <property type="entry name" value="HTH_LacI"/>
</dbReference>
<dbReference type="Gene3D" id="1.10.260.40">
    <property type="entry name" value="lambda repressor-like DNA-binding domains"/>
    <property type="match status" value="1"/>
</dbReference>
<gene>
    <name evidence="5" type="ORF">I8J30_24655</name>
</gene>
<feature type="domain" description="HTH lacI-type" evidence="4">
    <location>
        <begin position="19"/>
        <end position="70"/>
    </location>
</feature>
<keyword evidence="3" id="KW-0804">Transcription</keyword>
<keyword evidence="6" id="KW-1185">Reference proteome</keyword>
<proteinExistence type="predicted"/>
<sequence length="361" mass="39805">MYACTLDDYLGWEEGLIRKKVAELAGVSEATVSRVLNGAGTVKDETAKRVVDAAKQLGYVPSALAQRFALRRSGNLGVILPLLPKVNLFSTYYFSEVLSGIGVTAKQRGYDLLLLFREADEPRDYANLFRTQKIDGCIILGAQDVPTEREALAELKEGQHPFCLVNQRFEGEAFNTVDADQRMGSRHAARHLLQQGFRKICFLNGPAEYSNSLDRLKGYQQALIEAQVTFQAEHVLIGNYSRKSGYQQAVKVAELIRSGDVDAVIAANDRMAIGLMQGLKELGIRVGEDVALVGCDDSDVSRMTEPPLTSIRVPFYEVGCEAASRLLDMMTETEPSSPFEVKLPVKLIERASSKTTRTTTT</sequence>
<dbReference type="SMART" id="SM00354">
    <property type="entry name" value="HTH_LACI"/>
    <property type="match status" value="1"/>
</dbReference>
<evidence type="ECO:0000313" key="5">
    <source>
        <dbReference type="EMBL" id="MBP3965917.1"/>
    </source>
</evidence>
<dbReference type="PROSITE" id="PS50932">
    <property type="entry name" value="HTH_LACI_2"/>
    <property type="match status" value="1"/>
</dbReference>
<keyword evidence="1" id="KW-0805">Transcription regulation</keyword>
<organism evidence="5 6">
    <name type="scientific">Paenibacillus lignilyticus</name>
    <dbReference type="NCBI Taxonomy" id="1172615"/>
    <lineage>
        <taxon>Bacteria</taxon>
        <taxon>Bacillati</taxon>
        <taxon>Bacillota</taxon>
        <taxon>Bacilli</taxon>
        <taxon>Bacillales</taxon>
        <taxon>Paenibacillaceae</taxon>
        <taxon>Paenibacillus</taxon>
    </lineage>
</organism>
<dbReference type="SUPFAM" id="SSF53822">
    <property type="entry name" value="Periplasmic binding protein-like I"/>
    <property type="match status" value="1"/>
</dbReference>
<dbReference type="PANTHER" id="PTHR30146">
    <property type="entry name" value="LACI-RELATED TRANSCRIPTIONAL REPRESSOR"/>
    <property type="match status" value="1"/>
</dbReference>
<dbReference type="SUPFAM" id="SSF47413">
    <property type="entry name" value="lambda repressor-like DNA-binding domains"/>
    <property type="match status" value="1"/>
</dbReference>
<dbReference type="Proteomes" id="UP000673394">
    <property type="component" value="Unassembled WGS sequence"/>
</dbReference>
<comment type="caution">
    <text evidence="5">The sequence shown here is derived from an EMBL/GenBank/DDBJ whole genome shotgun (WGS) entry which is preliminary data.</text>
</comment>
<accession>A0ABS5CJB8</accession>
<dbReference type="InterPro" id="IPR010982">
    <property type="entry name" value="Lambda_DNA-bd_dom_sf"/>
</dbReference>
<dbReference type="InterPro" id="IPR028082">
    <property type="entry name" value="Peripla_BP_I"/>
</dbReference>
<evidence type="ECO:0000256" key="1">
    <source>
        <dbReference type="ARBA" id="ARBA00023015"/>
    </source>
</evidence>
<name>A0ABS5CJB8_9BACL</name>
<dbReference type="CDD" id="cd06267">
    <property type="entry name" value="PBP1_LacI_sugar_binding-like"/>
    <property type="match status" value="1"/>
</dbReference>
<dbReference type="Gene3D" id="3.40.50.2300">
    <property type="match status" value="2"/>
</dbReference>
<dbReference type="InterPro" id="IPR046335">
    <property type="entry name" value="LacI/GalR-like_sensor"/>
</dbReference>
<dbReference type="EMBL" id="JAGKSP010000013">
    <property type="protein sequence ID" value="MBP3965917.1"/>
    <property type="molecule type" value="Genomic_DNA"/>
</dbReference>
<evidence type="ECO:0000256" key="3">
    <source>
        <dbReference type="ARBA" id="ARBA00023163"/>
    </source>
</evidence>
<evidence type="ECO:0000259" key="4">
    <source>
        <dbReference type="PROSITE" id="PS50932"/>
    </source>
</evidence>
<evidence type="ECO:0000313" key="6">
    <source>
        <dbReference type="Proteomes" id="UP000673394"/>
    </source>
</evidence>